<feature type="transmembrane region" description="Helical" evidence="10">
    <location>
        <begin position="404"/>
        <end position="429"/>
    </location>
</feature>
<keyword evidence="3 10" id="KW-0812">Transmembrane</keyword>
<evidence type="ECO:0000256" key="5">
    <source>
        <dbReference type="ARBA" id="ARBA00022984"/>
    </source>
</evidence>
<organism evidence="11 12">
    <name type="scientific">Alkalisalibacterium limincola</name>
    <dbReference type="NCBI Taxonomy" id="2699169"/>
    <lineage>
        <taxon>Bacteria</taxon>
        <taxon>Pseudomonadati</taxon>
        <taxon>Pseudomonadota</taxon>
        <taxon>Gammaproteobacteria</taxon>
        <taxon>Lysobacterales</taxon>
        <taxon>Lysobacteraceae</taxon>
        <taxon>Alkalisalibacterium</taxon>
    </lineage>
</organism>
<dbReference type="PANTHER" id="PTHR47019:SF1">
    <property type="entry name" value="LIPID II FLIPPASE MURJ"/>
    <property type="match status" value="1"/>
</dbReference>
<keyword evidence="6 10" id="KW-1133">Transmembrane helix</keyword>
<feature type="transmembrane region" description="Helical" evidence="10">
    <location>
        <begin position="441"/>
        <end position="463"/>
    </location>
</feature>
<feature type="transmembrane region" description="Helical" evidence="10">
    <location>
        <begin position="306"/>
        <end position="325"/>
    </location>
</feature>
<proteinExistence type="inferred from homology"/>
<name>A0A5C8KVW6_9GAMM</name>
<dbReference type="GO" id="GO:0034204">
    <property type="term" value="P:lipid translocation"/>
    <property type="evidence" value="ECO:0007669"/>
    <property type="project" value="TreeGrafter"/>
</dbReference>
<dbReference type="RefSeq" id="WP_147891291.1">
    <property type="nucleotide sequence ID" value="NZ_VRTS01000003.1"/>
</dbReference>
<evidence type="ECO:0000256" key="8">
    <source>
        <dbReference type="ARBA" id="ARBA00060041"/>
    </source>
</evidence>
<comment type="similarity">
    <text evidence="9">Belongs to the MurJ/MviN family.</text>
</comment>
<evidence type="ECO:0000256" key="1">
    <source>
        <dbReference type="ARBA" id="ARBA00004651"/>
    </source>
</evidence>
<keyword evidence="2" id="KW-1003">Cell membrane</keyword>
<feature type="transmembrane region" description="Helical" evidence="10">
    <location>
        <begin position="85"/>
        <end position="107"/>
    </location>
</feature>
<evidence type="ECO:0000256" key="6">
    <source>
        <dbReference type="ARBA" id="ARBA00022989"/>
    </source>
</evidence>
<keyword evidence="12" id="KW-1185">Reference proteome</keyword>
<dbReference type="EMBL" id="VRTS01000003">
    <property type="protein sequence ID" value="TXK64480.1"/>
    <property type="molecule type" value="Genomic_DNA"/>
</dbReference>
<keyword evidence="4" id="KW-0133">Cell shape</keyword>
<evidence type="ECO:0008006" key="13">
    <source>
        <dbReference type="Google" id="ProtNLM"/>
    </source>
</evidence>
<dbReference type="GO" id="GO:0005886">
    <property type="term" value="C:plasma membrane"/>
    <property type="evidence" value="ECO:0007669"/>
    <property type="project" value="UniProtKB-SubCell"/>
</dbReference>
<feature type="transmembrane region" description="Helical" evidence="10">
    <location>
        <begin position="127"/>
        <end position="147"/>
    </location>
</feature>
<dbReference type="PANTHER" id="PTHR47019">
    <property type="entry name" value="LIPID II FLIPPASE MURJ"/>
    <property type="match status" value="1"/>
</dbReference>
<feature type="transmembrane region" description="Helical" evidence="10">
    <location>
        <begin position="229"/>
        <end position="250"/>
    </location>
</feature>
<keyword evidence="7 10" id="KW-0472">Membrane</keyword>
<keyword evidence="5" id="KW-0573">Peptidoglycan synthesis</keyword>
<accession>A0A5C8KVW6</accession>
<reference evidence="11 12" key="1">
    <citation type="submission" date="2019-08" db="EMBL/GenBank/DDBJ databases">
        <authorList>
            <person name="Karlyshev A.V."/>
        </authorList>
    </citation>
    <scope>NUCLEOTIDE SEQUENCE [LARGE SCALE GENOMIC DNA]</scope>
    <source>
        <strain evidence="11 12">Alg18-2.2</strain>
    </source>
</reference>
<dbReference type="AlphaFoldDB" id="A0A5C8KVW6"/>
<gene>
    <name evidence="11" type="ORF">FU658_06215</name>
</gene>
<evidence type="ECO:0000313" key="11">
    <source>
        <dbReference type="EMBL" id="TXK64480.1"/>
    </source>
</evidence>
<feature type="transmembrane region" description="Helical" evidence="10">
    <location>
        <begin position="182"/>
        <end position="208"/>
    </location>
</feature>
<comment type="subcellular location">
    <subcellularLocation>
        <location evidence="1">Cell membrane</location>
        <topology evidence="1">Multi-pass membrane protein</topology>
    </subcellularLocation>
</comment>
<dbReference type="Pfam" id="PF03023">
    <property type="entry name" value="MurJ"/>
    <property type="match status" value="1"/>
</dbReference>
<protein>
    <recommendedName>
        <fullName evidence="13">Lipid II flippase MurJ</fullName>
    </recommendedName>
</protein>
<evidence type="ECO:0000313" key="12">
    <source>
        <dbReference type="Proteomes" id="UP000321248"/>
    </source>
</evidence>
<dbReference type="OrthoDB" id="6064668at2"/>
<evidence type="ECO:0000256" key="9">
    <source>
        <dbReference type="ARBA" id="ARBA00061532"/>
    </source>
</evidence>
<evidence type="ECO:0000256" key="3">
    <source>
        <dbReference type="ARBA" id="ARBA00022692"/>
    </source>
</evidence>
<feature type="transmembrane region" description="Helical" evidence="10">
    <location>
        <begin position="12"/>
        <end position="34"/>
    </location>
</feature>
<dbReference type="PRINTS" id="PR01806">
    <property type="entry name" value="VIRFACTRMVIN"/>
</dbReference>
<feature type="transmembrane region" description="Helical" evidence="10">
    <location>
        <begin position="475"/>
        <end position="495"/>
    </location>
</feature>
<dbReference type="InterPro" id="IPR051050">
    <property type="entry name" value="Lipid_II_flippase_MurJ/MviN"/>
</dbReference>
<sequence>MSRFGSAMGLSAIGMASKVLAIAKTMLIAALFGAGASLDAFWVAYTLPLLLPALLTNVVTVAFVPRFMASLEGFEGPEAWRGANTLFTTILLLSVFAAAAMMLWAPVLVGVLAPGLAPETQAEAVRLTRMLMPTIPLLTVSSLLSAISNARERFTLPALEGVLTNVAVIACALALVRPLGVGALIIGVVVGLVAQAIVLVSGNWSMLVRNVRPALDWRHPDFRAPAAHLMPLLIGSAGAILASLVSQFFLSHGESGAISLMAYAMMFAFLPVEVFAQAVITTFYPTFGRHFARGELVQAAEAFADGIRFVLFLTVPCAILLLVYAEPLMVLLLERGEFTASDSRAVATLAAILAVAMVFRAFAYFNHRILHAALKPWLQVGIGLACVATHIVLCALWISDHGAVGVAFAMLSATVLEAFLSVAAAGWVLRIRWHTRLVREIGRLALVALPMALVAVVGFEWIWPPEEQARVRISLVGMGLAAVSLVVGLAVARLVRQPDLQWLLGVLHLRRLANAERP</sequence>
<feature type="transmembrane region" description="Helical" evidence="10">
    <location>
        <begin position="154"/>
        <end position="176"/>
    </location>
</feature>
<dbReference type="Proteomes" id="UP000321248">
    <property type="component" value="Unassembled WGS sequence"/>
</dbReference>
<feature type="transmembrane region" description="Helical" evidence="10">
    <location>
        <begin position="262"/>
        <end position="285"/>
    </location>
</feature>
<comment type="caution">
    <text evidence="11">The sequence shown here is derived from an EMBL/GenBank/DDBJ whole genome shotgun (WGS) entry which is preliminary data.</text>
</comment>
<feature type="transmembrane region" description="Helical" evidence="10">
    <location>
        <begin position="377"/>
        <end position="398"/>
    </location>
</feature>
<dbReference type="GO" id="GO:0009252">
    <property type="term" value="P:peptidoglycan biosynthetic process"/>
    <property type="evidence" value="ECO:0007669"/>
    <property type="project" value="UniProtKB-KW"/>
</dbReference>
<evidence type="ECO:0000256" key="10">
    <source>
        <dbReference type="SAM" id="Phobius"/>
    </source>
</evidence>
<feature type="transmembrane region" description="Helical" evidence="10">
    <location>
        <begin position="345"/>
        <end position="365"/>
    </location>
</feature>
<comment type="function">
    <text evidence="8">Involved in peptidoglycan biosynthesis. Transports lipid-linked peptidoglycan precursors from the inner to the outer leaflet of the cytoplasmic membrane.</text>
</comment>
<feature type="transmembrane region" description="Helical" evidence="10">
    <location>
        <begin position="40"/>
        <end position="64"/>
    </location>
</feature>
<dbReference type="GO" id="GO:0015648">
    <property type="term" value="F:lipid-linked peptidoglycan transporter activity"/>
    <property type="evidence" value="ECO:0007669"/>
    <property type="project" value="TreeGrafter"/>
</dbReference>
<dbReference type="GO" id="GO:0008360">
    <property type="term" value="P:regulation of cell shape"/>
    <property type="evidence" value="ECO:0007669"/>
    <property type="project" value="UniProtKB-KW"/>
</dbReference>
<evidence type="ECO:0000256" key="7">
    <source>
        <dbReference type="ARBA" id="ARBA00023136"/>
    </source>
</evidence>
<evidence type="ECO:0000256" key="2">
    <source>
        <dbReference type="ARBA" id="ARBA00022475"/>
    </source>
</evidence>
<dbReference type="InterPro" id="IPR004268">
    <property type="entry name" value="MurJ"/>
</dbReference>
<evidence type="ECO:0000256" key="4">
    <source>
        <dbReference type="ARBA" id="ARBA00022960"/>
    </source>
</evidence>